<comment type="caution">
    <text evidence="7">The sequence shown here is derived from an EMBL/GenBank/DDBJ whole genome shotgun (WGS) entry which is preliminary data.</text>
</comment>
<dbReference type="OrthoDB" id="9049620at2759"/>
<keyword evidence="7" id="KW-0436">Ligase</keyword>
<dbReference type="Proteomes" id="UP000594638">
    <property type="component" value="Unassembled WGS sequence"/>
</dbReference>
<reference evidence="7 8" key="1">
    <citation type="submission" date="2019-12" db="EMBL/GenBank/DDBJ databases">
        <authorList>
            <person name="Alioto T."/>
            <person name="Alioto T."/>
            <person name="Gomez Garrido J."/>
        </authorList>
    </citation>
    <scope>NUCLEOTIDE SEQUENCE [LARGE SCALE GENOMIC DNA]</scope>
</reference>
<feature type="transmembrane region" description="Helical" evidence="5">
    <location>
        <begin position="103"/>
        <end position="121"/>
    </location>
</feature>
<dbReference type="SMART" id="SM00184">
    <property type="entry name" value="RING"/>
    <property type="match status" value="1"/>
</dbReference>
<dbReference type="PANTHER" id="PTHR22894:SF5">
    <property type="entry name" value="RING-TYPE DOMAIN-CONTAINING PROTEIN"/>
    <property type="match status" value="1"/>
</dbReference>
<evidence type="ECO:0000256" key="4">
    <source>
        <dbReference type="PROSITE-ProRule" id="PRU00175"/>
    </source>
</evidence>
<feature type="domain" description="RING-type" evidence="6">
    <location>
        <begin position="18"/>
        <end position="60"/>
    </location>
</feature>
<dbReference type="AlphaFoldDB" id="A0A8S0RPM2"/>
<dbReference type="GO" id="GO:0016874">
    <property type="term" value="F:ligase activity"/>
    <property type="evidence" value="ECO:0007669"/>
    <property type="project" value="UniProtKB-KW"/>
</dbReference>
<dbReference type="SUPFAM" id="SSF57850">
    <property type="entry name" value="RING/U-box"/>
    <property type="match status" value="1"/>
</dbReference>
<keyword evidence="1" id="KW-0479">Metal-binding</keyword>
<evidence type="ECO:0000256" key="5">
    <source>
        <dbReference type="SAM" id="Phobius"/>
    </source>
</evidence>
<dbReference type="Gene3D" id="3.30.40.10">
    <property type="entry name" value="Zinc/RING finger domain, C3HC4 (zinc finger)"/>
    <property type="match status" value="1"/>
</dbReference>
<evidence type="ECO:0000313" key="7">
    <source>
        <dbReference type="EMBL" id="CAA2981375.1"/>
    </source>
</evidence>
<accession>A0A8S0RPM2</accession>
<dbReference type="InterPro" id="IPR001841">
    <property type="entry name" value="Znf_RING"/>
</dbReference>
<gene>
    <name evidence="7" type="ORF">OLEA9_A012515</name>
</gene>
<evidence type="ECO:0000256" key="3">
    <source>
        <dbReference type="ARBA" id="ARBA00022833"/>
    </source>
</evidence>
<name>A0A8S0RPM2_OLEEU</name>
<sequence length="123" mass="14097">MGNQFGGFRQLPPPGTICPICLSTFIVPCQTNCGHWFCAECILRWSETSRIMKTMNCPKCLALITSIAVDNSASRRFTAINIRIWSYNATFEEPSVLTRLRRFWLISLILVVITLWMVFHIPL</sequence>
<protein>
    <submittedName>
        <fullName evidence="7">E3 ubiquitin- ligase RNF170-like isoform X2</fullName>
    </submittedName>
</protein>
<dbReference type="Pfam" id="PF13445">
    <property type="entry name" value="zf-RING_UBOX"/>
    <property type="match status" value="1"/>
</dbReference>
<keyword evidence="5" id="KW-0472">Membrane</keyword>
<proteinExistence type="predicted"/>
<dbReference type="GO" id="GO:0061630">
    <property type="term" value="F:ubiquitin protein ligase activity"/>
    <property type="evidence" value="ECO:0007669"/>
    <property type="project" value="InterPro"/>
</dbReference>
<dbReference type="PROSITE" id="PS50089">
    <property type="entry name" value="ZF_RING_2"/>
    <property type="match status" value="1"/>
</dbReference>
<dbReference type="PROSITE" id="PS00518">
    <property type="entry name" value="ZF_RING_1"/>
    <property type="match status" value="1"/>
</dbReference>
<dbReference type="PANTHER" id="PTHR22894">
    <property type="entry name" value="RING-TYPE DOMAIN-CONTAINING PROTEIN"/>
    <property type="match status" value="1"/>
</dbReference>
<evidence type="ECO:0000256" key="2">
    <source>
        <dbReference type="ARBA" id="ARBA00022771"/>
    </source>
</evidence>
<dbReference type="InterPro" id="IPR038896">
    <property type="entry name" value="RNF170"/>
</dbReference>
<keyword evidence="2 4" id="KW-0863">Zinc-finger</keyword>
<keyword evidence="5" id="KW-1133">Transmembrane helix</keyword>
<keyword evidence="5" id="KW-0812">Transmembrane</keyword>
<evidence type="ECO:0000313" key="8">
    <source>
        <dbReference type="Proteomes" id="UP000594638"/>
    </source>
</evidence>
<organism evidence="7 8">
    <name type="scientific">Olea europaea subsp. europaea</name>
    <dbReference type="NCBI Taxonomy" id="158383"/>
    <lineage>
        <taxon>Eukaryota</taxon>
        <taxon>Viridiplantae</taxon>
        <taxon>Streptophyta</taxon>
        <taxon>Embryophyta</taxon>
        <taxon>Tracheophyta</taxon>
        <taxon>Spermatophyta</taxon>
        <taxon>Magnoliopsida</taxon>
        <taxon>eudicotyledons</taxon>
        <taxon>Gunneridae</taxon>
        <taxon>Pentapetalae</taxon>
        <taxon>asterids</taxon>
        <taxon>lamiids</taxon>
        <taxon>Lamiales</taxon>
        <taxon>Oleaceae</taxon>
        <taxon>Oleeae</taxon>
        <taxon>Olea</taxon>
    </lineage>
</organism>
<dbReference type="InterPro" id="IPR013083">
    <property type="entry name" value="Znf_RING/FYVE/PHD"/>
</dbReference>
<keyword evidence="3" id="KW-0862">Zinc</keyword>
<dbReference type="EMBL" id="CACTIH010003669">
    <property type="protein sequence ID" value="CAA2981375.1"/>
    <property type="molecule type" value="Genomic_DNA"/>
</dbReference>
<keyword evidence="8" id="KW-1185">Reference proteome</keyword>
<evidence type="ECO:0000256" key="1">
    <source>
        <dbReference type="ARBA" id="ARBA00022723"/>
    </source>
</evidence>
<dbReference type="InterPro" id="IPR027370">
    <property type="entry name" value="Znf-RING_euk"/>
</dbReference>
<evidence type="ECO:0000259" key="6">
    <source>
        <dbReference type="PROSITE" id="PS50089"/>
    </source>
</evidence>
<dbReference type="GO" id="GO:0008270">
    <property type="term" value="F:zinc ion binding"/>
    <property type="evidence" value="ECO:0007669"/>
    <property type="project" value="UniProtKB-KW"/>
</dbReference>
<dbReference type="Gramene" id="OE9A012515T1">
    <property type="protein sequence ID" value="OE9A012515C1"/>
    <property type="gene ID" value="OE9A012515"/>
</dbReference>
<dbReference type="InterPro" id="IPR017907">
    <property type="entry name" value="Znf_RING_CS"/>
</dbReference>